<dbReference type="NCBIfam" id="TIGR01493">
    <property type="entry name" value="HAD-SF-IA-v2"/>
    <property type="match status" value="1"/>
</dbReference>
<dbReference type="RefSeq" id="WP_121344357.1">
    <property type="nucleotide sequence ID" value="NZ_RBLG01000001.1"/>
</dbReference>
<dbReference type="Proteomes" id="UP000276282">
    <property type="component" value="Unassembled WGS sequence"/>
</dbReference>
<protein>
    <submittedName>
        <fullName evidence="3">2-haloacid dehalogenase</fullName>
    </submittedName>
</protein>
<evidence type="ECO:0000256" key="1">
    <source>
        <dbReference type="ARBA" id="ARBA00008106"/>
    </source>
</evidence>
<dbReference type="SUPFAM" id="SSF56784">
    <property type="entry name" value="HAD-like"/>
    <property type="match status" value="1"/>
</dbReference>
<dbReference type="OrthoDB" id="264363at2"/>
<dbReference type="PRINTS" id="PR00413">
    <property type="entry name" value="HADHALOGNASE"/>
</dbReference>
<dbReference type="GO" id="GO:0019120">
    <property type="term" value="F:hydrolase activity, acting on acid halide bonds, in C-halide compounds"/>
    <property type="evidence" value="ECO:0007669"/>
    <property type="project" value="InterPro"/>
</dbReference>
<comment type="similarity">
    <text evidence="1">Belongs to the HAD-like hydrolase superfamily. S-2-haloalkanoic acid dehalogenase family.</text>
</comment>
<proteinExistence type="inferred from homology"/>
<dbReference type="Gene3D" id="1.10.150.240">
    <property type="entry name" value="Putative phosphatase, domain 2"/>
    <property type="match status" value="1"/>
</dbReference>
<dbReference type="InterPro" id="IPR023214">
    <property type="entry name" value="HAD_sf"/>
</dbReference>
<keyword evidence="2" id="KW-0378">Hydrolase</keyword>
<dbReference type="SFLD" id="SFLDG01129">
    <property type="entry name" value="C1.5:_HAD__Beta-PGM__Phosphata"/>
    <property type="match status" value="1"/>
</dbReference>
<name>A0A495PYE0_9FLAO</name>
<dbReference type="InterPro" id="IPR036412">
    <property type="entry name" value="HAD-like_sf"/>
</dbReference>
<dbReference type="Pfam" id="PF13419">
    <property type="entry name" value="HAD_2"/>
    <property type="match status" value="1"/>
</dbReference>
<dbReference type="EMBL" id="RBLG01000001">
    <property type="protein sequence ID" value="RKS55551.1"/>
    <property type="molecule type" value="Genomic_DNA"/>
</dbReference>
<comment type="caution">
    <text evidence="3">The sequence shown here is derived from an EMBL/GenBank/DDBJ whole genome shotgun (WGS) entry which is preliminary data.</text>
</comment>
<dbReference type="PANTHER" id="PTHR43316:SF3">
    <property type="entry name" value="HALOACID DEHALOGENASE, TYPE II (AFU_ORTHOLOGUE AFUA_2G07750)-RELATED"/>
    <property type="match status" value="1"/>
</dbReference>
<accession>A0A495PYE0</accession>
<dbReference type="AlphaFoldDB" id="A0A495PYE0"/>
<dbReference type="PANTHER" id="PTHR43316">
    <property type="entry name" value="HYDROLASE, HALOACID DELAHOGENASE-RELATED"/>
    <property type="match status" value="1"/>
</dbReference>
<evidence type="ECO:0000313" key="4">
    <source>
        <dbReference type="Proteomes" id="UP000276282"/>
    </source>
</evidence>
<dbReference type="InterPro" id="IPR006328">
    <property type="entry name" value="2-HAD"/>
</dbReference>
<dbReference type="SFLD" id="SFLDS00003">
    <property type="entry name" value="Haloacid_Dehalogenase"/>
    <property type="match status" value="1"/>
</dbReference>
<evidence type="ECO:0000256" key="2">
    <source>
        <dbReference type="ARBA" id="ARBA00022801"/>
    </source>
</evidence>
<organism evidence="3 4">
    <name type="scientific">Gillisia mitskevichiae</name>
    <dbReference type="NCBI Taxonomy" id="270921"/>
    <lineage>
        <taxon>Bacteria</taxon>
        <taxon>Pseudomonadati</taxon>
        <taxon>Bacteroidota</taxon>
        <taxon>Flavobacteriia</taxon>
        <taxon>Flavobacteriales</taxon>
        <taxon>Flavobacteriaceae</taxon>
        <taxon>Gillisia</taxon>
    </lineage>
</organism>
<dbReference type="InterPro" id="IPR041492">
    <property type="entry name" value="HAD_2"/>
</dbReference>
<sequence>MNIRPKLLIFDVNETLLNMEPLKNSINESLKDERAFDIWFPTLLQYSLVETITKNYKDFSEIAESTLKMTAHQLDVSLTAAQIKSVLSPITKLSAYPEVSNTLEVLKEKGFKLVALSNGKPQVVDEQLKYAKIHHLFDKVLSIEEVKNYKPHVSTYHCAYSLMNVLPEDTMLIAAHGWDIAGAKRAGIQAAFIARPGKSLYPLALKPDITGSNLNEITTLLLAL</sequence>
<dbReference type="InterPro" id="IPR006439">
    <property type="entry name" value="HAD-SF_hydro_IA"/>
</dbReference>
<dbReference type="Gene3D" id="3.40.50.1000">
    <property type="entry name" value="HAD superfamily/HAD-like"/>
    <property type="match status" value="1"/>
</dbReference>
<reference evidence="3 4" key="1">
    <citation type="submission" date="2018-10" db="EMBL/GenBank/DDBJ databases">
        <title>Genomic Encyclopedia of Archaeal and Bacterial Type Strains, Phase II (KMG-II): from individual species to whole genera.</title>
        <authorList>
            <person name="Goeker M."/>
        </authorList>
    </citation>
    <scope>NUCLEOTIDE SEQUENCE [LARGE SCALE GENOMIC DNA]</scope>
    <source>
        <strain evidence="3 4">DSM 19839</strain>
    </source>
</reference>
<dbReference type="InterPro" id="IPR023198">
    <property type="entry name" value="PGP-like_dom2"/>
</dbReference>
<keyword evidence="4" id="KW-1185">Reference proteome</keyword>
<dbReference type="NCBIfam" id="TIGR01428">
    <property type="entry name" value="HAD_type_II"/>
    <property type="match status" value="1"/>
</dbReference>
<gene>
    <name evidence="3" type="ORF">BC962_0516</name>
</gene>
<dbReference type="CDD" id="cd02588">
    <property type="entry name" value="HAD_L2-DEX"/>
    <property type="match status" value="1"/>
</dbReference>
<dbReference type="InterPro" id="IPR051540">
    <property type="entry name" value="S-2-haloacid_dehalogenase"/>
</dbReference>
<evidence type="ECO:0000313" key="3">
    <source>
        <dbReference type="EMBL" id="RKS55551.1"/>
    </source>
</evidence>